<organism evidence="2 3">
    <name type="scientific">Pedobacter cryotolerans</name>
    <dbReference type="NCBI Taxonomy" id="2571270"/>
    <lineage>
        <taxon>Bacteria</taxon>
        <taxon>Pseudomonadati</taxon>
        <taxon>Bacteroidota</taxon>
        <taxon>Sphingobacteriia</taxon>
        <taxon>Sphingobacteriales</taxon>
        <taxon>Sphingobacteriaceae</taxon>
        <taxon>Pedobacter</taxon>
    </lineage>
</organism>
<gene>
    <name evidence="2" type="ORF">FA045_14795</name>
</gene>
<name>A0A4U1BZX8_9SPHI</name>
<evidence type="ECO:0000313" key="2">
    <source>
        <dbReference type="EMBL" id="TKB98246.1"/>
    </source>
</evidence>
<dbReference type="RefSeq" id="WP_136877851.1">
    <property type="nucleotide sequence ID" value="NZ_SWBO01000009.1"/>
</dbReference>
<accession>A0A4U1BZX8</accession>
<dbReference type="EMBL" id="SWBO01000009">
    <property type="protein sequence ID" value="TKB98246.1"/>
    <property type="molecule type" value="Genomic_DNA"/>
</dbReference>
<dbReference type="OrthoDB" id="9931634at2"/>
<keyword evidence="3" id="KW-1185">Reference proteome</keyword>
<proteinExistence type="predicted"/>
<feature type="chain" id="PRO_5020883443" evidence="1">
    <location>
        <begin position="22"/>
        <end position="157"/>
    </location>
</feature>
<sequence length="157" mass="17158">MKLYLVILAFLLLFNHTVTKAQSVTVQGCNSGSYIYLQHIGSTNFYGNVYEVYFNGTNQGERIKIYNNDDGLATTKCDEISPGSIVPTGGNQCWIAISVPATNTSTGATWATKVNATYVPCPINNVPIDDFIPVILVTTVLFGLLCLRKSENRLLAK</sequence>
<keyword evidence="1" id="KW-0732">Signal</keyword>
<evidence type="ECO:0000256" key="1">
    <source>
        <dbReference type="SAM" id="SignalP"/>
    </source>
</evidence>
<evidence type="ECO:0000313" key="3">
    <source>
        <dbReference type="Proteomes" id="UP000310477"/>
    </source>
</evidence>
<protein>
    <submittedName>
        <fullName evidence="2">Uncharacterized protein</fullName>
    </submittedName>
</protein>
<comment type="caution">
    <text evidence="2">The sequence shown here is derived from an EMBL/GenBank/DDBJ whole genome shotgun (WGS) entry which is preliminary data.</text>
</comment>
<feature type="signal peptide" evidence="1">
    <location>
        <begin position="1"/>
        <end position="21"/>
    </location>
</feature>
<reference evidence="2 3" key="1">
    <citation type="submission" date="2019-04" db="EMBL/GenBank/DDBJ databases">
        <title>Pedobacter sp. AR-2-6 sp. nov., isolated from Arctic soil.</title>
        <authorList>
            <person name="Dahal R.H."/>
            <person name="Kim D.-U."/>
        </authorList>
    </citation>
    <scope>NUCLEOTIDE SEQUENCE [LARGE SCALE GENOMIC DNA]</scope>
    <source>
        <strain evidence="2 3">AR-2-6</strain>
    </source>
</reference>
<dbReference type="Proteomes" id="UP000310477">
    <property type="component" value="Unassembled WGS sequence"/>
</dbReference>
<dbReference type="AlphaFoldDB" id="A0A4U1BZX8"/>